<dbReference type="GO" id="GO:0043093">
    <property type="term" value="P:FtsZ-dependent cytokinesis"/>
    <property type="evidence" value="ECO:0007669"/>
    <property type="project" value="UniProtKB-UniRule"/>
</dbReference>
<dbReference type="PANTHER" id="PTHR35851:SF1">
    <property type="entry name" value="CELL DIVISION PROTEIN FTSQ"/>
    <property type="match status" value="1"/>
</dbReference>
<evidence type="ECO:0000256" key="1">
    <source>
        <dbReference type="ARBA" id="ARBA00004370"/>
    </source>
</evidence>
<protein>
    <recommendedName>
        <fullName evidence="9">Cell division protein FtsQ</fullName>
    </recommendedName>
</protein>
<dbReference type="Gene3D" id="3.40.50.11690">
    <property type="entry name" value="Cell division protein FtsQ/DivIB"/>
    <property type="match status" value="1"/>
</dbReference>
<dbReference type="RefSeq" id="WP_058635588.1">
    <property type="nucleotide sequence ID" value="NZ_LDPZ01000030.1"/>
</dbReference>
<evidence type="ECO:0000256" key="9">
    <source>
        <dbReference type="HAMAP-Rule" id="MF_00911"/>
    </source>
</evidence>
<keyword evidence="2 9" id="KW-1003">Cell membrane</keyword>
<evidence type="ECO:0000256" key="2">
    <source>
        <dbReference type="ARBA" id="ARBA00022475"/>
    </source>
</evidence>
<accession>A0A175R691</accession>
<evidence type="ECO:0000256" key="4">
    <source>
        <dbReference type="ARBA" id="ARBA00022618"/>
    </source>
</evidence>
<evidence type="ECO:0000313" key="12">
    <source>
        <dbReference type="Proteomes" id="UP000078272"/>
    </source>
</evidence>
<evidence type="ECO:0000256" key="5">
    <source>
        <dbReference type="ARBA" id="ARBA00022692"/>
    </source>
</evidence>
<comment type="function">
    <text evidence="9">Essential cell division protein.</text>
</comment>
<dbReference type="PANTHER" id="PTHR35851">
    <property type="entry name" value="CELL DIVISION PROTEIN FTSQ"/>
    <property type="match status" value="1"/>
</dbReference>
<keyword evidence="7 9" id="KW-0472">Membrane</keyword>
<proteinExistence type="inferred from homology"/>
<comment type="similarity">
    <text evidence="9">Belongs to the FtsQ/DivIB family. FtsQ subfamily.</text>
</comment>
<keyword evidence="5 9" id="KW-0812">Transmembrane</keyword>
<dbReference type="PROSITE" id="PS51779">
    <property type="entry name" value="POTRA"/>
    <property type="match status" value="1"/>
</dbReference>
<dbReference type="HAMAP" id="MF_00911">
    <property type="entry name" value="FtsQ_subfam"/>
    <property type="match status" value="1"/>
</dbReference>
<keyword evidence="8 9" id="KW-0131">Cell cycle</keyword>
<feature type="domain" description="POTRA" evidence="10">
    <location>
        <begin position="80"/>
        <end position="148"/>
    </location>
</feature>
<dbReference type="eggNOG" id="COG1589">
    <property type="taxonomic scope" value="Bacteria"/>
</dbReference>
<dbReference type="GO" id="GO:0090529">
    <property type="term" value="P:cell septum assembly"/>
    <property type="evidence" value="ECO:0007669"/>
    <property type="project" value="InterPro"/>
</dbReference>
<dbReference type="AlphaFoldDB" id="A0A175R691"/>
<reference evidence="11 12" key="1">
    <citation type="journal article" date="2016" name="Front. Microbiol.">
        <title>Genomic Resource of Rice Seed Associated Bacteria.</title>
        <authorList>
            <person name="Midha S."/>
            <person name="Bansal K."/>
            <person name="Sharma S."/>
            <person name="Kumar N."/>
            <person name="Patil P.P."/>
            <person name="Chaudhry V."/>
            <person name="Patil P.B."/>
        </authorList>
    </citation>
    <scope>NUCLEOTIDE SEQUENCE [LARGE SCALE GENOMIC DNA]</scope>
    <source>
        <strain evidence="11 12">NS226</strain>
    </source>
</reference>
<organism evidence="11 12">
    <name type="scientific">Aureimonas ureilytica</name>
    <dbReference type="NCBI Taxonomy" id="401562"/>
    <lineage>
        <taxon>Bacteria</taxon>
        <taxon>Pseudomonadati</taxon>
        <taxon>Pseudomonadota</taxon>
        <taxon>Alphaproteobacteria</taxon>
        <taxon>Hyphomicrobiales</taxon>
        <taxon>Aurantimonadaceae</taxon>
        <taxon>Aureimonas</taxon>
    </lineage>
</organism>
<gene>
    <name evidence="9" type="primary">ftsQ</name>
    <name evidence="11" type="ORF">NS226_14655</name>
</gene>
<dbReference type="PATRIC" id="fig|401562.3.peg.2631"/>
<dbReference type="OrthoDB" id="9783091at2"/>
<evidence type="ECO:0000256" key="8">
    <source>
        <dbReference type="ARBA" id="ARBA00023306"/>
    </source>
</evidence>
<dbReference type="InterPro" id="IPR013685">
    <property type="entry name" value="POTRA_FtsQ_type"/>
</dbReference>
<comment type="caution">
    <text evidence="11">The sequence shown here is derived from an EMBL/GenBank/DDBJ whole genome shotgun (WGS) entry which is preliminary data.</text>
</comment>
<evidence type="ECO:0000256" key="3">
    <source>
        <dbReference type="ARBA" id="ARBA00022519"/>
    </source>
</evidence>
<keyword evidence="4 9" id="KW-0132">Cell division</keyword>
<dbReference type="Pfam" id="PF08478">
    <property type="entry name" value="POTRA_1"/>
    <property type="match status" value="1"/>
</dbReference>
<dbReference type="EMBL" id="LDPZ01000030">
    <property type="protein sequence ID" value="KTQ94086.1"/>
    <property type="molecule type" value="Genomic_DNA"/>
</dbReference>
<dbReference type="Pfam" id="PF03799">
    <property type="entry name" value="FtsQ_DivIB_C"/>
    <property type="match status" value="1"/>
</dbReference>
<evidence type="ECO:0000259" key="10">
    <source>
        <dbReference type="PROSITE" id="PS51779"/>
    </source>
</evidence>
<dbReference type="Gene3D" id="3.10.20.310">
    <property type="entry name" value="membrane protein fhac"/>
    <property type="match status" value="1"/>
</dbReference>
<dbReference type="InterPro" id="IPR034746">
    <property type="entry name" value="POTRA"/>
</dbReference>
<dbReference type="STRING" id="401562.NS365_13890"/>
<dbReference type="GO" id="GO:0005886">
    <property type="term" value="C:plasma membrane"/>
    <property type="evidence" value="ECO:0007669"/>
    <property type="project" value="UniProtKB-SubCell"/>
</dbReference>
<dbReference type="GO" id="GO:0032153">
    <property type="term" value="C:cell division site"/>
    <property type="evidence" value="ECO:0007669"/>
    <property type="project" value="UniProtKB-UniRule"/>
</dbReference>
<dbReference type="Proteomes" id="UP000078272">
    <property type="component" value="Unassembled WGS sequence"/>
</dbReference>
<keyword evidence="3 9" id="KW-0997">Cell inner membrane</keyword>
<name>A0A175R691_9HYPH</name>
<dbReference type="InterPro" id="IPR026579">
    <property type="entry name" value="FtsQ"/>
</dbReference>
<comment type="subcellular location">
    <subcellularLocation>
        <location evidence="9">Cell inner membrane</location>
        <topology evidence="9">Single-pass type II membrane protein</topology>
    </subcellularLocation>
    <subcellularLocation>
        <location evidence="1">Membrane</location>
    </subcellularLocation>
    <text evidence="9">Localizes to the division septum.</text>
</comment>
<evidence type="ECO:0000256" key="6">
    <source>
        <dbReference type="ARBA" id="ARBA00022989"/>
    </source>
</evidence>
<keyword evidence="6 9" id="KW-1133">Transmembrane helix</keyword>
<evidence type="ECO:0000313" key="11">
    <source>
        <dbReference type="EMBL" id="KTQ94086.1"/>
    </source>
</evidence>
<evidence type="ECO:0000256" key="7">
    <source>
        <dbReference type="ARBA" id="ARBA00023136"/>
    </source>
</evidence>
<dbReference type="InterPro" id="IPR005548">
    <property type="entry name" value="Cell_div_FtsQ/DivIB_C"/>
</dbReference>
<dbReference type="InterPro" id="IPR045335">
    <property type="entry name" value="FtsQ_C_sf"/>
</dbReference>
<sequence length="302" mass="34291">MQALNHRLSLTDFERMHPIVLRAQRLARKLIVWIKNLRELSLPRFRTLSIGLLGSTALYGMVLGGHTVKVIDTISEPLGLSIDRVDVAGYSETSEIDILQELWATGATTLPALDAEAARKAIEAMPWIESAKIEKEYPNHVKITLVEKKPFALWQRDKDLWIVDRDGKEIVPYATTRFTDLPFVVGPGAAREATDILDKMALVPELDQRIKAYVRVGDRRWDLRLDNGVVIRLPELDPIEAAAAVMRLDRDNGLLSRDIESVDMRLEDRIVIKLTPAAQERRLKALKERDKIVKQARKEKPV</sequence>